<dbReference type="EMBL" id="CBTB010000160">
    <property type="protein sequence ID" value="CDH33182.1"/>
    <property type="molecule type" value="Genomic_DNA"/>
</dbReference>
<organism evidence="1 2">
    <name type="scientific">Xenorhabdus bovienii str. Intermedium</name>
    <dbReference type="NCBI Taxonomy" id="1379677"/>
    <lineage>
        <taxon>Bacteria</taxon>
        <taxon>Pseudomonadati</taxon>
        <taxon>Pseudomonadota</taxon>
        <taxon>Gammaproteobacteria</taxon>
        <taxon>Enterobacterales</taxon>
        <taxon>Morganellaceae</taxon>
        <taxon>Xenorhabdus</taxon>
    </lineage>
</organism>
<dbReference type="HOGENOM" id="CLU_3241545_0_0_6"/>
<evidence type="ECO:0000313" key="2">
    <source>
        <dbReference type="Proteomes" id="UP000028480"/>
    </source>
</evidence>
<sequence>MKTKMPPVLTDGIKCYVGHFLTISIGYNRGAITERNYLTDTAP</sequence>
<gene>
    <name evidence="1" type="ORF">XBI1_2420015</name>
</gene>
<proteinExistence type="predicted"/>
<evidence type="ECO:0000313" key="1">
    <source>
        <dbReference type="EMBL" id="CDH33182.1"/>
    </source>
</evidence>
<name>A0A077QAF5_XENBV</name>
<accession>A0A077QAF5</accession>
<comment type="caution">
    <text evidence="1">The sequence shown here is derived from an EMBL/GenBank/DDBJ whole genome shotgun (WGS) entry which is preliminary data.</text>
</comment>
<dbReference type="AlphaFoldDB" id="A0A077QAF5"/>
<protein>
    <submittedName>
        <fullName evidence="1">Uncharacterized protein</fullName>
    </submittedName>
</protein>
<reference evidence="1" key="1">
    <citation type="submission" date="2013-07" db="EMBL/GenBank/DDBJ databases">
        <title>Sub-species coevolution in mutualistic symbiosis.</title>
        <authorList>
            <person name="Murfin K."/>
            <person name="Klassen J."/>
            <person name="Lee M."/>
            <person name="Forst S."/>
            <person name="Stock P."/>
            <person name="Goodrich-Blair H."/>
        </authorList>
    </citation>
    <scope>NUCLEOTIDE SEQUENCE [LARGE SCALE GENOMIC DNA]</scope>
    <source>
        <strain evidence="1">Intermedium</strain>
    </source>
</reference>
<dbReference type="Proteomes" id="UP000028480">
    <property type="component" value="Unassembled WGS sequence"/>
</dbReference>